<comment type="similarity">
    <text evidence="2">Belongs to the FAD-binding oxidoreductase/transferase type 4 family.</text>
</comment>
<name>A0A6J4J7V5_9ACTN</name>
<dbReference type="InterPro" id="IPR051264">
    <property type="entry name" value="FAD-oxidored/transferase_4"/>
</dbReference>
<dbReference type="Gene3D" id="3.30.465.10">
    <property type="match status" value="1"/>
</dbReference>
<dbReference type="GO" id="GO:0071949">
    <property type="term" value="F:FAD binding"/>
    <property type="evidence" value="ECO:0007669"/>
    <property type="project" value="InterPro"/>
</dbReference>
<reference evidence="7" key="1">
    <citation type="submission" date="2020-02" db="EMBL/GenBank/DDBJ databases">
        <authorList>
            <person name="Meier V. D."/>
        </authorList>
    </citation>
    <scope>NUCLEOTIDE SEQUENCE</scope>
    <source>
        <strain evidence="7">AVDCRST_MAG50</strain>
    </source>
</reference>
<dbReference type="Pfam" id="PF02913">
    <property type="entry name" value="FAD-oxidase_C"/>
    <property type="match status" value="1"/>
</dbReference>
<evidence type="ECO:0000313" key="7">
    <source>
        <dbReference type="EMBL" id="CAA9270223.1"/>
    </source>
</evidence>
<dbReference type="InterPro" id="IPR016166">
    <property type="entry name" value="FAD-bd_PCMH"/>
</dbReference>
<dbReference type="PROSITE" id="PS51387">
    <property type="entry name" value="FAD_PCMH"/>
    <property type="match status" value="1"/>
</dbReference>
<dbReference type="InterPro" id="IPR016164">
    <property type="entry name" value="FAD-linked_Oxase-like_C"/>
</dbReference>
<dbReference type="FunFam" id="1.10.45.10:FF:000001">
    <property type="entry name" value="D-lactate dehydrogenase mitochondrial"/>
    <property type="match status" value="1"/>
</dbReference>
<dbReference type="EC" id="1.1.99.2" evidence="7"/>
<protein>
    <submittedName>
        <fullName evidence="7">D-2-hydroxyglutarate dehydrogenase</fullName>
        <ecNumber evidence="7">1.1.99.2</ecNumber>
    </submittedName>
</protein>
<dbReference type="SUPFAM" id="SSF56176">
    <property type="entry name" value="FAD-binding/transporter-associated domain-like"/>
    <property type="match status" value="1"/>
</dbReference>
<dbReference type="FunFam" id="3.30.43.10:FF:000011">
    <property type="entry name" value="D-lactate dehydrogenase (Cytochrome)"/>
    <property type="match status" value="1"/>
</dbReference>
<evidence type="ECO:0000256" key="1">
    <source>
        <dbReference type="ARBA" id="ARBA00001974"/>
    </source>
</evidence>
<dbReference type="InterPro" id="IPR006094">
    <property type="entry name" value="Oxid_FAD_bind_N"/>
</dbReference>
<evidence type="ECO:0000256" key="2">
    <source>
        <dbReference type="ARBA" id="ARBA00008000"/>
    </source>
</evidence>
<dbReference type="Gene3D" id="1.10.45.10">
    <property type="entry name" value="Vanillyl-alcohol Oxidase, Chain A, domain 4"/>
    <property type="match status" value="1"/>
</dbReference>
<accession>A0A6J4J7V5</accession>
<dbReference type="InterPro" id="IPR016171">
    <property type="entry name" value="Vanillyl_alc_oxidase_C-sub2"/>
</dbReference>
<dbReference type="GO" id="GO:0047545">
    <property type="term" value="F:(S)-2-hydroxyglutarate dehydrogenase activity"/>
    <property type="evidence" value="ECO:0007669"/>
    <property type="project" value="UniProtKB-EC"/>
</dbReference>
<proteinExistence type="inferred from homology"/>
<dbReference type="GO" id="GO:0022904">
    <property type="term" value="P:respiratory electron transport chain"/>
    <property type="evidence" value="ECO:0007669"/>
    <property type="project" value="TreeGrafter"/>
</dbReference>
<dbReference type="SUPFAM" id="SSF55103">
    <property type="entry name" value="FAD-linked oxidases, C-terminal domain"/>
    <property type="match status" value="1"/>
</dbReference>
<dbReference type="InterPro" id="IPR016169">
    <property type="entry name" value="FAD-bd_PCMH_sub2"/>
</dbReference>
<keyword evidence="4" id="KW-0274">FAD</keyword>
<organism evidence="7">
    <name type="scientific">uncultured Acidimicrobiales bacterium</name>
    <dbReference type="NCBI Taxonomy" id="310071"/>
    <lineage>
        <taxon>Bacteria</taxon>
        <taxon>Bacillati</taxon>
        <taxon>Actinomycetota</taxon>
        <taxon>Acidimicrobiia</taxon>
        <taxon>Acidimicrobiales</taxon>
        <taxon>environmental samples</taxon>
    </lineage>
</organism>
<dbReference type="Gene3D" id="3.30.70.2190">
    <property type="match status" value="1"/>
</dbReference>
<evidence type="ECO:0000259" key="6">
    <source>
        <dbReference type="PROSITE" id="PS51387"/>
    </source>
</evidence>
<sequence length="457" mass="46556">MTVVDGLLGPLASAVGAAHVLTDADVVAGYAVDWTGRFRGSTSVVVRPGSTAEVAAVLRICDDAGVAVVPQGGNTGLVGGSVPLAGEVVLSLARLADLEDVDPAAAQVTAGAGVSIGRLQAAATEAGLAYGVDLASRDTATVGGTIATNAAGLRALRYGDTRSQLVGVEAVLADGRVVTHLGGLVRDNTGYHLPSLLCGSEGTLAVVTKARLRLVPRYSERVVALLAFDSVDAALVAAGSMRSRLSSVDAAELFLQTGLDLVAEVTGLPAPFPARHVAYLLVEAADRLDPTDALAEALADVGAVADVAVASAASARQRLWAYRERHTEAINAIGTPHKLDVALPASAIAAFVAEAPHRIAALAPQARTWIFGHAADGNLHVNVTGLAPDDDQVDETVLRLAASYGGSISAEHGIGTAKRAWLGLNRSDTEIAAFRAIKAALDPRGTLNPNVLLPPPA</sequence>
<dbReference type="EMBL" id="CADCTF010000160">
    <property type="protein sequence ID" value="CAA9270223.1"/>
    <property type="molecule type" value="Genomic_DNA"/>
</dbReference>
<evidence type="ECO:0000256" key="4">
    <source>
        <dbReference type="ARBA" id="ARBA00022827"/>
    </source>
</evidence>
<keyword evidence="5 7" id="KW-0560">Oxidoreductase</keyword>
<dbReference type="Pfam" id="PF01565">
    <property type="entry name" value="FAD_binding_4"/>
    <property type="match status" value="1"/>
</dbReference>
<evidence type="ECO:0000256" key="3">
    <source>
        <dbReference type="ARBA" id="ARBA00022630"/>
    </source>
</evidence>
<keyword evidence="3" id="KW-0285">Flavoprotein</keyword>
<feature type="domain" description="FAD-binding PCMH-type" evidence="6">
    <location>
        <begin position="38"/>
        <end position="217"/>
    </location>
</feature>
<dbReference type="PANTHER" id="PTHR43716">
    <property type="entry name" value="D-2-HYDROXYGLUTARATE DEHYDROGENASE, MITOCHONDRIAL"/>
    <property type="match status" value="1"/>
</dbReference>
<comment type="cofactor">
    <cofactor evidence="1">
        <name>FAD</name>
        <dbReference type="ChEBI" id="CHEBI:57692"/>
    </cofactor>
</comment>
<dbReference type="InterPro" id="IPR004113">
    <property type="entry name" value="FAD-bd_oxidored_4_C"/>
</dbReference>
<dbReference type="Gene3D" id="3.30.43.10">
    <property type="entry name" value="Uridine Diphospho-n-acetylenolpyruvylglucosamine Reductase, domain 2"/>
    <property type="match status" value="1"/>
</dbReference>
<dbReference type="InterPro" id="IPR036318">
    <property type="entry name" value="FAD-bd_PCMH-like_sf"/>
</dbReference>
<dbReference type="Gene3D" id="3.30.70.2740">
    <property type="match status" value="1"/>
</dbReference>
<dbReference type="InterPro" id="IPR016167">
    <property type="entry name" value="FAD-bd_PCMH_sub1"/>
</dbReference>
<gene>
    <name evidence="7" type="ORF">AVDCRST_MAG50-3320</name>
</gene>
<dbReference type="AlphaFoldDB" id="A0A6J4J7V5"/>
<dbReference type="PANTHER" id="PTHR43716:SF1">
    <property type="entry name" value="D-2-HYDROXYGLUTARATE DEHYDROGENASE, MITOCHONDRIAL"/>
    <property type="match status" value="1"/>
</dbReference>
<evidence type="ECO:0000256" key="5">
    <source>
        <dbReference type="ARBA" id="ARBA00023002"/>
    </source>
</evidence>